<sequence>MEALVAFLVAFAFSFTGSIPPGTLNLTIIQLGLEHRLVAARRFAIAAALVEYPYAWLAAVSGEWITTSTGGLNELRLATALVMITLGVCGIVSASTPPARVQRSPKSGFRKGIVLGILNPLAFIYWLGISTYLQGQQWIDLSSTVTLHSYLAGVTLGAFALLFLLAHLARRLAVYVQQSHWLRRLPGLLLTGLGLYALGQYLASVIQGV</sequence>
<gene>
    <name evidence="7" type="ORF">KK078_02315</name>
</gene>
<dbReference type="Pfam" id="PF01810">
    <property type="entry name" value="LysE"/>
    <property type="match status" value="1"/>
</dbReference>
<keyword evidence="5 6" id="KW-0472">Membrane</keyword>
<feature type="transmembrane region" description="Helical" evidence="6">
    <location>
        <begin position="147"/>
        <end position="169"/>
    </location>
</feature>
<comment type="caution">
    <text evidence="7">The sequence shown here is derived from an EMBL/GenBank/DDBJ whole genome shotgun (WGS) entry which is preliminary data.</text>
</comment>
<keyword evidence="3 6" id="KW-0812">Transmembrane</keyword>
<keyword evidence="4 6" id="KW-1133">Transmembrane helix</keyword>
<evidence type="ECO:0000256" key="4">
    <source>
        <dbReference type="ARBA" id="ARBA00022989"/>
    </source>
</evidence>
<dbReference type="RefSeq" id="WP_254088618.1">
    <property type="nucleotide sequence ID" value="NZ_JAHESC010000002.1"/>
</dbReference>
<proteinExistence type="predicted"/>
<evidence type="ECO:0000256" key="3">
    <source>
        <dbReference type="ARBA" id="ARBA00022692"/>
    </source>
</evidence>
<dbReference type="AlphaFoldDB" id="A0AAP2GBN4"/>
<organism evidence="7 8">
    <name type="scientific">Dawidia soli</name>
    <dbReference type="NCBI Taxonomy" id="2782352"/>
    <lineage>
        <taxon>Bacteria</taxon>
        <taxon>Pseudomonadati</taxon>
        <taxon>Bacteroidota</taxon>
        <taxon>Cytophagia</taxon>
        <taxon>Cytophagales</taxon>
        <taxon>Chryseotaleaceae</taxon>
        <taxon>Dawidia</taxon>
    </lineage>
</organism>
<evidence type="ECO:0000256" key="6">
    <source>
        <dbReference type="SAM" id="Phobius"/>
    </source>
</evidence>
<dbReference type="InterPro" id="IPR001123">
    <property type="entry name" value="LeuE-type"/>
</dbReference>
<evidence type="ECO:0000313" key="7">
    <source>
        <dbReference type="EMBL" id="MBT1685369.1"/>
    </source>
</evidence>
<keyword evidence="8" id="KW-1185">Reference proteome</keyword>
<evidence type="ECO:0000313" key="8">
    <source>
        <dbReference type="Proteomes" id="UP001319180"/>
    </source>
</evidence>
<keyword evidence="2" id="KW-1003">Cell membrane</keyword>
<evidence type="ECO:0000256" key="5">
    <source>
        <dbReference type="ARBA" id="ARBA00023136"/>
    </source>
</evidence>
<dbReference type="Proteomes" id="UP001319180">
    <property type="component" value="Unassembled WGS sequence"/>
</dbReference>
<name>A0AAP2GBN4_9BACT</name>
<feature type="transmembrane region" description="Helical" evidence="6">
    <location>
        <begin position="77"/>
        <end position="96"/>
    </location>
</feature>
<comment type="subcellular location">
    <subcellularLocation>
        <location evidence="1">Cell membrane</location>
        <topology evidence="1">Multi-pass membrane protein</topology>
    </subcellularLocation>
</comment>
<feature type="transmembrane region" description="Helical" evidence="6">
    <location>
        <begin position="108"/>
        <end position="127"/>
    </location>
</feature>
<dbReference type="GO" id="GO:0005886">
    <property type="term" value="C:plasma membrane"/>
    <property type="evidence" value="ECO:0007669"/>
    <property type="project" value="UniProtKB-SubCell"/>
</dbReference>
<feature type="transmembrane region" description="Helical" evidence="6">
    <location>
        <begin position="181"/>
        <end position="203"/>
    </location>
</feature>
<reference evidence="7 8" key="1">
    <citation type="submission" date="2021-05" db="EMBL/GenBank/DDBJ databases">
        <title>A Polyphasic approach of four new species of the genus Ohtaekwangia: Ohtaekwangia histidinii sp. nov., Ohtaekwangia cretensis sp. nov., Ohtaekwangia indiensis sp. nov., Ohtaekwangia reichenbachii sp. nov. from diverse environment.</title>
        <authorList>
            <person name="Octaviana S."/>
        </authorList>
    </citation>
    <scope>NUCLEOTIDE SEQUENCE [LARGE SCALE GENOMIC DNA]</scope>
    <source>
        <strain evidence="7 8">PWU37</strain>
    </source>
</reference>
<evidence type="ECO:0000256" key="2">
    <source>
        <dbReference type="ARBA" id="ARBA00022475"/>
    </source>
</evidence>
<protein>
    <submittedName>
        <fullName evidence="7">LysE family translocator</fullName>
    </submittedName>
</protein>
<evidence type="ECO:0000256" key="1">
    <source>
        <dbReference type="ARBA" id="ARBA00004651"/>
    </source>
</evidence>
<dbReference type="GO" id="GO:0006865">
    <property type="term" value="P:amino acid transport"/>
    <property type="evidence" value="ECO:0007669"/>
    <property type="project" value="InterPro"/>
</dbReference>
<dbReference type="EMBL" id="JAHESC010000002">
    <property type="protein sequence ID" value="MBT1685369.1"/>
    <property type="molecule type" value="Genomic_DNA"/>
</dbReference>
<accession>A0AAP2GBN4</accession>